<dbReference type="EMBL" id="JACHXU010000018">
    <property type="protein sequence ID" value="MBB3208836.1"/>
    <property type="molecule type" value="Genomic_DNA"/>
</dbReference>
<proteinExistence type="predicted"/>
<protein>
    <submittedName>
        <fullName evidence="1">Uncharacterized protein</fullName>
    </submittedName>
</protein>
<name>A0A7W5H8B7_9BACT</name>
<dbReference type="Proteomes" id="UP000536179">
    <property type="component" value="Unassembled WGS sequence"/>
</dbReference>
<gene>
    <name evidence="1" type="ORF">FHS27_004669</name>
</gene>
<comment type="caution">
    <text evidence="1">The sequence shown here is derived from an EMBL/GenBank/DDBJ whole genome shotgun (WGS) entry which is preliminary data.</text>
</comment>
<sequence length="73" mass="8410">MLWFMTVSKEKSLYGYCLVQAVQIVLSFRRGGLFVHASCDAAVITIKYNWRPFILEGMRVCYQVPYVAIGKSR</sequence>
<dbReference type="AlphaFoldDB" id="A0A7W5H8B7"/>
<accession>A0A7W5H8B7</accession>
<evidence type="ECO:0000313" key="1">
    <source>
        <dbReference type="EMBL" id="MBB3208836.1"/>
    </source>
</evidence>
<keyword evidence="2" id="KW-1185">Reference proteome</keyword>
<organism evidence="1 2">
    <name type="scientific">Aporhodopirellula rubra</name>
    <dbReference type="NCBI Taxonomy" id="980271"/>
    <lineage>
        <taxon>Bacteria</taxon>
        <taxon>Pseudomonadati</taxon>
        <taxon>Planctomycetota</taxon>
        <taxon>Planctomycetia</taxon>
        <taxon>Pirellulales</taxon>
        <taxon>Pirellulaceae</taxon>
        <taxon>Aporhodopirellula</taxon>
    </lineage>
</organism>
<evidence type="ECO:0000313" key="2">
    <source>
        <dbReference type="Proteomes" id="UP000536179"/>
    </source>
</evidence>
<reference evidence="1 2" key="1">
    <citation type="submission" date="2020-08" db="EMBL/GenBank/DDBJ databases">
        <title>Genomic Encyclopedia of Type Strains, Phase III (KMG-III): the genomes of soil and plant-associated and newly described type strains.</title>
        <authorList>
            <person name="Whitman W."/>
        </authorList>
    </citation>
    <scope>NUCLEOTIDE SEQUENCE [LARGE SCALE GENOMIC DNA]</scope>
    <source>
        <strain evidence="1 2">CECT 8075</strain>
    </source>
</reference>